<sequence length="121" mass="13367">MPGDVEPAKALRTLYPGVSVKTCLLKEVPTLLELERQLFYLLHSLIGLMNDNGEVDDYTIAQAAEFAEIDEYSEECALRRATLTATAAVEEAATSTGISKSPEHNKPQKHGYRRRSLVCEA</sequence>
<feature type="compositionally biased region" description="Basic residues" evidence="1">
    <location>
        <begin position="107"/>
        <end position="121"/>
    </location>
</feature>
<dbReference type="GeneID" id="9039770"/>
<organism evidence="3">
    <name type="scientific">Perkinsus marinus (strain ATCC 50983 / TXsc)</name>
    <dbReference type="NCBI Taxonomy" id="423536"/>
    <lineage>
        <taxon>Eukaryota</taxon>
        <taxon>Sar</taxon>
        <taxon>Alveolata</taxon>
        <taxon>Perkinsozoa</taxon>
        <taxon>Perkinsea</taxon>
        <taxon>Perkinsida</taxon>
        <taxon>Perkinsidae</taxon>
        <taxon>Perkinsus</taxon>
    </lineage>
</organism>
<dbReference type="EMBL" id="GG671079">
    <property type="protein sequence ID" value="EER19509.1"/>
    <property type="molecule type" value="Genomic_DNA"/>
</dbReference>
<dbReference type="InParanoid" id="C5K7H4"/>
<evidence type="ECO:0000313" key="3">
    <source>
        <dbReference type="Proteomes" id="UP000007800"/>
    </source>
</evidence>
<dbReference type="RefSeq" id="XP_002787713.1">
    <property type="nucleotide sequence ID" value="XM_002787667.1"/>
</dbReference>
<evidence type="ECO:0000256" key="1">
    <source>
        <dbReference type="SAM" id="MobiDB-lite"/>
    </source>
</evidence>
<proteinExistence type="predicted"/>
<dbReference type="OrthoDB" id="447464at2759"/>
<dbReference type="AlphaFoldDB" id="C5K7H4"/>
<gene>
    <name evidence="2" type="ORF">Pmar_PMAR012490</name>
</gene>
<protein>
    <submittedName>
        <fullName evidence="2">Uncharacterized protein</fullName>
    </submittedName>
</protein>
<keyword evidence="3" id="KW-1185">Reference proteome</keyword>
<dbReference type="Proteomes" id="UP000007800">
    <property type="component" value="Unassembled WGS sequence"/>
</dbReference>
<feature type="region of interest" description="Disordered" evidence="1">
    <location>
        <begin position="92"/>
        <end position="121"/>
    </location>
</feature>
<name>C5K7H4_PERM5</name>
<evidence type="ECO:0000313" key="2">
    <source>
        <dbReference type="EMBL" id="EER19509.1"/>
    </source>
</evidence>
<accession>C5K7H4</accession>
<reference evidence="2 3" key="1">
    <citation type="submission" date="2008-07" db="EMBL/GenBank/DDBJ databases">
        <authorList>
            <person name="El-Sayed N."/>
            <person name="Caler E."/>
            <person name="Inman J."/>
            <person name="Amedeo P."/>
            <person name="Hass B."/>
            <person name="Wortman J."/>
        </authorList>
    </citation>
    <scope>NUCLEOTIDE SEQUENCE [LARGE SCALE GENOMIC DNA]</scope>
    <source>
        <strain evidence="3">ATCC 50983 / TXsc</strain>
    </source>
</reference>